<dbReference type="GO" id="GO:0042802">
    <property type="term" value="F:identical protein binding"/>
    <property type="evidence" value="ECO:0007669"/>
    <property type="project" value="TreeGrafter"/>
</dbReference>
<dbReference type="GO" id="GO:0009570">
    <property type="term" value="C:chloroplast stroma"/>
    <property type="evidence" value="ECO:0007669"/>
    <property type="project" value="TreeGrafter"/>
</dbReference>
<dbReference type="EMBL" id="LXQA010121438">
    <property type="protein sequence ID" value="MCI20743.1"/>
    <property type="molecule type" value="Genomic_DNA"/>
</dbReference>
<name>A0A392Q8M1_9FABA</name>
<keyword evidence="4" id="KW-1185">Reference proteome</keyword>
<keyword evidence="3" id="KW-0808">Transferase</keyword>
<accession>A0A392Q8M1</accession>
<protein>
    <submittedName>
        <fullName evidence="3">Acetylornithine aminotransferase mitochondrial-like</fullName>
    </submittedName>
</protein>
<evidence type="ECO:0000313" key="3">
    <source>
        <dbReference type="EMBL" id="MCI20743.1"/>
    </source>
</evidence>
<reference evidence="3 4" key="1">
    <citation type="journal article" date="2018" name="Front. Plant Sci.">
        <title>Red Clover (Trifolium pratense) and Zigzag Clover (T. medium) - A Picture of Genomic Similarities and Differences.</title>
        <authorList>
            <person name="Dluhosova J."/>
            <person name="Istvanek J."/>
            <person name="Nedelnik J."/>
            <person name="Repkova J."/>
        </authorList>
    </citation>
    <scope>NUCLEOTIDE SEQUENCE [LARGE SCALE GENOMIC DNA]</scope>
    <source>
        <strain evidence="4">cv. 10/8</strain>
        <tissue evidence="3">Leaf</tissue>
    </source>
</reference>
<comment type="cofactor">
    <cofactor evidence="1">
        <name>pyridoxal 5'-phosphate</name>
        <dbReference type="ChEBI" id="CHEBI:597326"/>
    </cofactor>
</comment>
<evidence type="ECO:0000256" key="1">
    <source>
        <dbReference type="ARBA" id="ARBA00001933"/>
    </source>
</evidence>
<dbReference type="AlphaFoldDB" id="A0A392Q8M1"/>
<dbReference type="InterPro" id="IPR050103">
    <property type="entry name" value="Class-III_PLP-dep_AT"/>
</dbReference>
<dbReference type="SUPFAM" id="SSF53383">
    <property type="entry name" value="PLP-dependent transferases"/>
    <property type="match status" value="1"/>
</dbReference>
<evidence type="ECO:0000313" key="4">
    <source>
        <dbReference type="Proteomes" id="UP000265520"/>
    </source>
</evidence>
<feature type="non-terminal residue" evidence="3">
    <location>
        <position position="70"/>
    </location>
</feature>
<dbReference type="GO" id="GO:0008483">
    <property type="term" value="F:transaminase activity"/>
    <property type="evidence" value="ECO:0007669"/>
    <property type="project" value="UniProtKB-KW"/>
</dbReference>
<comment type="similarity">
    <text evidence="2">Belongs to the class-III pyridoxal-phosphate-dependent aminotransferase family.</text>
</comment>
<dbReference type="InterPro" id="IPR015424">
    <property type="entry name" value="PyrdxlP-dep_Trfase"/>
</dbReference>
<dbReference type="Gene3D" id="3.40.640.10">
    <property type="entry name" value="Type I PLP-dependent aspartate aminotransferase-like (Major domain)"/>
    <property type="match status" value="1"/>
</dbReference>
<sequence>MCSFFKGMKLSSIMIQDILPVQCGLGRSGFLWAHDAYSVYPDMMTLAKPLAGGLPIGAVLVTERVASSIN</sequence>
<proteinExistence type="inferred from homology"/>
<comment type="caution">
    <text evidence="3">The sequence shown here is derived from an EMBL/GenBank/DDBJ whole genome shotgun (WGS) entry which is preliminary data.</text>
</comment>
<organism evidence="3 4">
    <name type="scientific">Trifolium medium</name>
    <dbReference type="NCBI Taxonomy" id="97028"/>
    <lineage>
        <taxon>Eukaryota</taxon>
        <taxon>Viridiplantae</taxon>
        <taxon>Streptophyta</taxon>
        <taxon>Embryophyta</taxon>
        <taxon>Tracheophyta</taxon>
        <taxon>Spermatophyta</taxon>
        <taxon>Magnoliopsida</taxon>
        <taxon>eudicotyledons</taxon>
        <taxon>Gunneridae</taxon>
        <taxon>Pentapetalae</taxon>
        <taxon>rosids</taxon>
        <taxon>fabids</taxon>
        <taxon>Fabales</taxon>
        <taxon>Fabaceae</taxon>
        <taxon>Papilionoideae</taxon>
        <taxon>50 kb inversion clade</taxon>
        <taxon>NPAAA clade</taxon>
        <taxon>Hologalegina</taxon>
        <taxon>IRL clade</taxon>
        <taxon>Trifolieae</taxon>
        <taxon>Trifolium</taxon>
    </lineage>
</organism>
<dbReference type="PANTHER" id="PTHR11986:SF116">
    <property type="entry name" value="ACETYLORNITHINE TRANSAMINASE"/>
    <property type="match status" value="1"/>
</dbReference>
<dbReference type="PANTHER" id="PTHR11986">
    <property type="entry name" value="AMINOTRANSFERASE CLASS III"/>
    <property type="match status" value="1"/>
</dbReference>
<dbReference type="InterPro" id="IPR015421">
    <property type="entry name" value="PyrdxlP-dep_Trfase_major"/>
</dbReference>
<keyword evidence="3" id="KW-0032">Aminotransferase</keyword>
<evidence type="ECO:0000256" key="2">
    <source>
        <dbReference type="ARBA" id="ARBA00008954"/>
    </source>
</evidence>
<dbReference type="GO" id="GO:0030170">
    <property type="term" value="F:pyridoxal phosphate binding"/>
    <property type="evidence" value="ECO:0007669"/>
    <property type="project" value="InterPro"/>
</dbReference>
<dbReference type="InterPro" id="IPR005814">
    <property type="entry name" value="Aminotrans_3"/>
</dbReference>
<dbReference type="Pfam" id="PF00202">
    <property type="entry name" value="Aminotran_3"/>
    <property type="match status" value="1"/>
</dbReference>
<dbReference type="Proteomes" id="UP000265520">
    <property type="component" value="Unassembled WGS sequence"/>
</dbReference>